<dbReference type="NCBIfam" id="TIGR00091">
    <property type="entry name" value="tRNA (guanosine(46)-N7)-methyltransferase TrmB"/>
    <property type="match status" value="1"/>
</dbReference>
<dbReference type="PANTHER" id="PTHR23417">
    <property type="entry name" value="3-DEOXY-D-MANNO-OCTULOSONIC-ACID TRANSFERASE/TRNA GUANINE-N 7 - -METHYLTRANSFERASE"/>
    <property type="match status" value="1"/>
</dbReference>
<dbReference type="GO" id="GO:0008176">
    <property type="term" value="F:tRNA (guanine(46)-N7)-methyltransferase activity"/>
    <property type="evidence" value="ECO:0007669"/>
    <property type="project" value="UniProtKB-EC"/>
</dbReference>
<dbReference type="HAMAP" id="MF_01057">
    <property type="entry name" value="tRNA_methyltr_TrmB"/>
    <property type="match status" value="1"/>
</dbReference>
<organism evidence="8">
    <name type="scientific">hydrothermal vent metagenome</name>
    <dbReference type="NCBI Taxonomy" id="652676"/>
    <lineage>
        <taxon>unclassified sequences</taxon>
        <taxon>metagenomes</taxon>
        <taxon>ecological metagenomes</taxon>
    </lineage>
</organism>
<dbReference type="InterPro" id="IPR029063">
    <property type="entry name" value="SAM-dependent_MTases_sf"/>
</dbReference>
<comment type="catalytic activity">
    <reaction evidence="1">
        <text>guanosine(46) in tRNA + S-adenosyl-L-methionine = N(7)-methylguanosine(46) in tRNA + S-adenosyl-L-homocysteine</text>
        <dbReference type="Rhea" id="RHEA:42708"/>
        <dbReference type="Rhea" id="RHEA-COMP:10188"/>
        <dbReference type="Rhea" id="RHEA-COMP:10189"/>
        <dbReference type="ChEBI" id="CHEBI:57856"/>
        <dbReference type="ChEBI" id="CHEBI:59789"/>
        <dbReference type="ChEBI" id="CHEBI:74269"/>
        <dbReference type="ChEBI" id="CHEBI:74480"/>
        <dbReference type="EC" id="2.1.1.33"/>
    </reaction>
</comment>
<keyword evidence="7" id="KW-0819">tRNA processing</keyword>
<dbReference type="PANTHER" id="PTHR23417:SF14">
    <property type="entry name" value="PENTACOTRIPEPTIDE-REPEAT REGION OF PRORP DOMAIN-CONTAINING PROTEIN"/>
    <property type="match status" value="1"/>
</dbReference>
<evidence type="ECO:0000256" key="7">
    <source>
        <dbReference type="ARBA" id="ARBA00022694"/>
    </source>
</evidence>
<gene>
    <name evidence="8" type="ORF">MNBD_GAMMA20-466</name>
</gene>
<dbReference type="FunFam" id="3.40.50.150:FF:000035">
    <property type="entry name" value="tRNA (guanine-N(7)-)-methyltransferase"/>
    <property type="match status" value="1"/>
</dbReference>
<evidence type="ECO:0000256" key="2">
    <source>
        <dbReference type="ARBA" id="ARBA00005217"/>
    </source>
</evidence>
<evidence type="ECO:0000256" key="6">
    <source>
        <dbReference type="ARBA" id="ARBA00022691"/>
    </source>
</evidence>
<comment type="pathway">
    <text evidence="2">tRNA modification.</text>
</comment>
<dbReference type="AlphaFoldDB" id="A0A3B1A8G7"/>
<dbReference type="Pfam" id="PF02390">
    <property type="entry name" value="Methyltransf_4"/>
    <property type="match status" value="1"/>
</dbReference>
<accession>A0A3B1A8G7</accession>
<keyword evidence="4 8" id="KW-0489">Methyltransferase</keyword>
<dbReference type="InterPro" id="IPR003358">
    <property type="entry name" value="tRNA_(Gua-N-7)_MeTrfase_Trmb"/>
</dbReference>
<keyword evidence="5 8" id="KW-0808">Transferase</keyword>
<evidence type="ECO:0000313" key="8">
    <source>
        <dbReference type="EMBL" id="VAX00392.1"/>
    </source>
</evidence>
<name>A0A3B1A8G7_9ZZZZ</name>
<dbReference type="GO" id="GO:0043527">
    <property type="term" value="C:tRNA methyltransferase complex"/>
    <property type="evidence" value="ECO:0007669"/>
    <property type="project" value="TreeGrafter"/>
</dbReference>
<dbReference type="SUPFAM" id="SSF53335">
    <property type="entry name" value="S-adenosyl-L-methionine-dependent methyltransferases"/>
    <property type="match status" value="1"/>
</dbReference>
<evidence type="ECO:0000256" key="1">
    <source>
        <dbReference type="ARBA" id="ARBA00000142"/>
    </source>
</evidence>
<evidence type="ECO:0000256" key="3">
    <source>
        <dbReference type="ARBA" id="ARBA00011977"/>
    </source>
</evidence>
<sequence>MTRPFYLQQIHMSEQPTEHKHRPIRSFVRREGRLTRGQQRAMDELWPRYGVDTPGVDALEPKRQAMAIAPLDLDTLFGRDTPNQRVLEIGFGMGQSLAEMAALLPRNDYLGIEVHRPGVGTLLRLLGEGDLHNVRIICDDAVQVLKHHLPDACLDRVQLYFPDPWHKKRHHKRRIVSPEFANLIARKLKPGGVFHLATDWQDYAKQMIAVLSSVPGFCNVAGEGEYSPRPEWRPLTKFERRGQRLGHGVWDILFKHCSEE</sequence>
<protein>
    <recommendedName>
        <fullName evidence="3">tRNA (guanine(46)-N(7))-methyltransferase</fullName>
        <ecNumber evidence="3">2.1.1.33</ecNumber>
    </recommendedName>
</protein>
<dbReference type="CDD" id="cd02440">
    <property type="entry name" value="AdoMet_MTases"/>
    <property type="match status" value="1"/>
</dbReference>
<dbReference type="EC" id="2.1.1.33" evidence="3"/>
<evidence type="ECO:0000256" key="4">
    <source>
        <dbReference type="ARBA" id="ARBA00022603"/>
    </source>
</evidence>
<dbReference type="Gene3D" id="3.40.50.150">
    <property type="entry name" value="Vaccinia Virus protein VP39"/>
    <property type="match status" value="1"/>
</dbReference>
<dbReference type="PROSITE" id="PS51625">
    <property type="entry name" value="SAM_MT_TRMB"/>
    <property type="match status" value="1"/>
</dbReference>
<dbReference type="InterPro" id="IPR055361">
    <property type="entry name" value="tRNA_methyltr_TrmB_bact"/>
</dbReference>
<proteinExistence type="inferred from homology"/>
<evidence type="ECO:0000256" key="5">
    <source>
        <dbReference type="ARBA" id="ARBA00022679"/>
    </source>
</evidence>
<dbReference type="EMBL" id="UOFU01000198">
    <property type="protein sequence ID" value="VAX00392.1"/>
    <property type="molecule type" value="Genomic_DNA"/>
</dbReference>
<keyword evidence="6" id="KW-0949">S-adenosyl-L-methionine</keyword>
<reference evidence="8" key="1">
    <citation type="submission" date="2018-06" db="EMBL/GenBank/DDBJ databases">
        <authorList>
            <person name="Zhirakovskaya E."/>
        </authorList>
    </citation>
    <scope>NUCLEOTIDE SEQUENCE</scope>
</reference>